<dbReference type="PROSITE" id="PS51767">
    <property type="entry name" value="PEPTIDASE_A1"/>
    <property type="match status" value="1"/>
</dbReference>
<keyword evidence="7" id="KW-0378">Hydrolase</keyword>
<evidence type="ECO:0000256" key="3">
    <source>
        <dbReference type="ARBA" id="ARBA00022525"/>
    </source>
</evidence>
<evidence type="ECO:0000256" key="2">
    <source>
        <dbReference type="ARBA" id="ARBA00007447"/>
    </source>
</evidence>
<comment type="similarity">
    <text evidence="2">Belongs to the peptidase A1 family.</text>
</comment>
<comment type="subcellular location">
    <subcellularLocation>
        <location evidence="1">Secreted</location>
        <location evidence="1">Extracellular space</location>
    </subcellularLocation>
</comment>
<feature type="chain" id="PRO_5044863092" evidence="5">
    <location>
        <begin position="23"/>
        <end position="412"/>
    </location>
</feature>
<dbReference type="InterPro" id="IPR021109">
    <property type="entry name" value="Peptidase_aspartic_dom_sf"/>
</dbReference>
<dbReference type="Proteomes" id="UP001604277">
    <property type="component" value="Unassembled WGS sequence"/>
</dbReference>
<evidence type="ECO:0000256" key="5">
    <source>
        <dbReference type="SAM" id="SignalP"/>
    </source>
</evidence>
<dbReference type="InterPro" id="IPR001461">
    <property type="entry name" value="Aspartic_peptidase_A1"/>
</dbReference>
<dbReference type="Pfam" id="PF14541">
    <property type="entry name" value="TAXi_C"/>
    <property type="match status" value="1"/>
</dbReference>
<keyword evidence="4 5" id="KW-0732">Signal</keyword>
<dbReference type="SUPFAM" id="SSF50630">
    <property type="entry name" value="Acid proteases"/>
    <property type="match status" value="1"/>
</dbReference>
<comment type="caution">
    <text evidence="7">The sequence shown here is derived from an EMBL/GenBank/DDBJ whole genome shotgun (WGS) entry which is preliminary data.</text>
</comment>
<protein>
    <submittedName>
        <fullName evidence="7">Eukaryotic aspartyl protease family protein</fullName>
    </submittedName>
</protein>
<organism evidence="7 8">
    <name type="scientific">Forsythia ovata</name>
    <dbReference type="NCBI Taxonomy" id="205694"/>
    <lineage>
        <taxon>Eukaryota</taxon>
        <taxon>Viridiplantae</taxon>
        <taxon>Streptophyta</taxon>
        <taxon>Embryophyta</taxon>
        <taxon>Tracheophyta</taxon>
        <taxon>Spermatophyta</taxon>
        <taxon>Magnoliopsida</taxon>
        <taxon>eudicotyledons</taxon>
        <taxon>Gunneridae</taxon>
        <taxon>Pentapetalae</taxon>
        <taxon>asterids</taxon>
        <taxon>lamiids</taxon>
        <taxon>Lamiales</taxon>
        <taxon>Oleaceae</taxon>
        <taxon>Forsythieae</taxon>
        <taxon>Forsythia</taxon>
    </lineage>
</organism>
<dbReference type="PANTHER" id="PTHR47965:SF68">
    <property type="entry name" value="BASIC 7S GLOBULIN-LIKE"/>
    <property type="match status" value="1"/>
</dbReference>
<dbReference type="InterPro" id="IPR032861">
    <property type="entry name" value="TAXi_N"/>
</dbReference>
<name>A0ABD1T8R2_9LAMI</name>
<feature type="domain" description="Peptidase A1" evidence="6">
    <location>
        <begin position="43"/>
        <end position="399"/>
    </location>
</feature>
<dbReference type="GO" id="GO:0005576">
    <property type="term" value="C:extracellular region"/>
    <property type="evidence" value="ECO:0007669"/>
    <property type="project" value="UniProtKB-SubCell"/>
</dbReference>
<evidence type="ECO:0000313" key="8">
    <source>
        <dbReference type="Proteomes" id="UP001604277"/>
    </source>
</evidence>
<keyword evidence="3" id="KW-0964">Secreted</keyword>
<proteinExistence type="inferred from homology"/>
<dbReference type="Gene3D" id="2.40.70.10">
    <property type="entry name" value="Acid Proteases"/>
    <property type="match status" value="2"/>
</dbReference>
<dbReference type="Pfam" id="PF14543">
    <property type="entry name" value="TAXi_N"/>
    <property type="match status" value="1"/>
</dbReference>
<feature type="signal peptide" evidence="5">
    <location>
        <begin position="1"/>
        <end position="22"/>
    </location>
</feature>
<dbReference type="FunFam" id="2.40.70.10:FF:000041">
    <property type="entry name" value="Basic 7S globulin"/>
    <property type="match status" value="1"/>
</dbReference>
<dbReference type="GO" id="GO:0008233">
    <property type="term" value="F:peptidase activity"/>
    <property type="evidence" value="ECO:0007669"/>
    <property type="project" value="UniProtKB-KW"/>
</dbReference>
<sequence length="412" mass="44782">MASSLYTLFLFFVTFTCSSVYAANVPSNGLVLPVRKDAKTSQYYATLEMGSNRATVNAVIDLGSQFLWFACDSYTSSTYNPIPCGTKKCELAKGIGCMGCNLPPRPGCTNDTCGSSPYNPFKNMLYAEGFAEDTLYSKNNLKVPELPFSCFHAEYLEGFASLATGMLGLARTEIALHKQVANKFKLPHKFALCIPSDKGVGKIFIGDDKYTTKSLVSTRLIINPVSTYPIYTEGDPSDEYFINVQSISVDGRPLAIKTSYFSIDEKGVGGTKISTINNFTVLHNSIYKPLTRAFVKAASNMKIKSVAAVAPFRACFSAESITKSGTGPSVPTIDIVLPGKDIYWRIYGANSMVKVNNNVLCLAFVDGGKEPRTSIVIGGHQLEDNLIEFDLVSSKLSFTSSLLLQNSSCSRV</sequence>
<evidence type="ECO:0000313" key="7">
    <source>
        <dbReference type="EMBL" id="KAL2509036.1"/>
    </source>
</evidence>
<evidence type="ECO:0000256" key="4">
    <source>
        <dbReference type="ARBA" id="ARBA00022729"/>
    </source>
</evidence>
<dbReference type="InterPro" id="IPR033121">
    <property type="entry name" value="PEPTIDASE_A1"/>
</dbReference>
<dbReference type="InterPro" id="IPR032799">
    <property type="entry name" value="TAXi_C"/>
</dbReference>
<dbReference type="AlphaFoldDB" id="A0ABD1T8R2"/>
<dbReference type="GO" id="GO:0006508">
    <property type="term" value="P:proteolysis"/>
    <property type="evidence" value="ECO:0007669"/>
    <property type="project" value="UniProtKB-KW"/>
</dbReference>
<keyword evidence="8" id="KW-1185">Reference proteome</keyword>
<reference evidence="8" key="1">
    <citation type="submission" date="2024-07" db="EMBL/GenBank/DDBJ databases">
        <title>Two chromosome-level genome assemblies of Korean endemic species Abeliophyllum distichum and Forsythia ovata (Oleaceae).</title>
        <authorList>
            <person name="Jang H."/>
        </authorList>
    </citation>
    <scope>NUCLEOTIDE SEQUENCE [LARGE SCALE GENOMIC DNA]</scope>
</reference>
<evidence type="ECO:0000256" key="1">
    <source>
        <dbReference type="ARBA" id="ARBA00004239"/>
    </source>
</evidence>
<keyword evidence="7" id="KW-0645">Protease</keyword>
<gene>
    <name evidence="7" type="ORF">Fot_32683</name>
</gene>
<dbReference type="PANTHER" id="PTHR47965">
    <property type="entry name" value="ASPARTYL PROTEASE-RELATED"/>
    <property type="match status" value="1"/>
</dbReference>
<evidence type="ECO:0000259" key="6">
    <source>
        <dbReference type="PROSITE" id="PS51767"/>
    </source>
</evidence>
<accession>A0ABD1T8R2</accession>
<dbReference type="EMBL" id="JBFOLJ010000009">
    <property type="protein sequence ID" value="KAL2509036.1"/>
    <property type="molecule type" value="Genomic_DNA"/>
</dbReference>